<keyword evidence="1" id="KW-1133">Transmembrane helix</keyword>
<keyword evidence="1" id="KW-0472">Membrane</keyword>
<feature type="transmembrane region" description="Helical" evidence="1">
    <location>
        <begin position="23"/>
        <end position="49"/>
    </location>
</feature>
<dbReference type="AlphaFoldDB" id="A0A380WBA5"/>
<keyword evidence="1" id="KW-0812">Transmembrane</keyword>
<sequence>MMRSKIVDRGFGYSSTHRVTRDLTAAAVAAACLSVCLVVSLAILSIRFVSTIA</sequence>
<evidence type="ECO:0000256" key="1">
    <source>
        <dbReference type="SAM" id="Phobius"/>
    </source>
</evidence>
<name>A0A380WBA5_AFIFE</name>
<protein>
    <submittedName>
        <fullName evidence="2">Uncharacterized protein</fullName>
    </submittedName>
</protein>
<organism evidence="2 3">
    <name type="scientific">Afipia felis</name>
    <name type="common">Cat scratch disease bacillus</name>
    <dbReference type="NCBI Taxonomy" id="1035"/>
    <lineage>
        <taxon>Bacteria</taxon>
        <taxon>Pseudomonadati</taxon>
        <taxon>Pseudomonadota</taxon>
        <taxon>Alphaproteobacteria</taxon>
        <taxon>Hyphomicrobiales</taxon>
        <taxon>Nitrobacteraceae</taxon>
        <taxon>Afipia</taxon>
    </lineage>
</organism>
<accession>A0A380WBA5</accession>
<proteinExistence type="predicted"/>
<dbReference type="EMBL" id="UIGB01000001">
    <property type="protein sequence ID" value="SUU86192.1"/>
    <property type="molecule type" value="Genomic_DNA"/>
</dbReference>
<evidence type="ECO:0000313" key="3">
    <source>
        <dbReference type="Proteomes" id="UP000254343"/>
    </source>
</evidence>
<gene>
    <name evidence="2" type="ORF">NCTC12722_03416</name>
</gene>
<reference evidence="2 3" key="1">
    <citation type="submission" date="2018-06" db="EMBL/GenBank/DDBJ databases">
        <authorList>
            <consortium name="Pathogen Informatics"/>
            <person name="Doyle S."/>
        </authorList>
    </citation>
    <scope>NUCLEOTIDE SEQUENCE [LARGE SCALE GENOMIC DNA]</scope>
    <source>
        <strain evidence="2 3">NCTC12722</strain>
    </source>
</reference>
<evidence type="ECO:0000313" key="2">
    <source>
        <dbReference type="EMBL" id="SUU86192.1"/>
    </source>
</evidence>
<dbReference type="Proteomes" id="UP000254343">
    <property type="component" value="Unassembled WGS sequence"/>
</dbReference>